<reference evidence="10 11" key="1">
    <citation type="journal article" date="2019" name="Int. J. Syst. Evol. Microbiol.">
        <title>The Global Catalogue of Microorganisms (GCM) 10K type strain sequencing project: providing services to taxonomists for standard genome sequencing and annotation.</title>
        <authorList>
            <consortium name="The Broad Institute Genomics Platform"/>
            <consortium name="The Broad Institute Genome Sequencing Center for Infectious Disease"/>
            <person name="Wu L."/>
            <person name="Ma J."/>
        </authorList>
    </citation>
    <scope>NUCLEOTIDE SEQUENCE [LARGE SCALE GENOMIC DNA]</scope>
    <source>
        <strain evidence="10 11">JCM 13250</strain>
    </source>
</reference>
<feature type="transmembrane region" description="Helical" evidence="8">
    <location>
        <begin position="29"/>
        <end position="46"/>
    </location>
</feature>
<dbReference type="PANTHER" id="PTHR30445:SF3">
    <property type="entry name" value="TRANSPORT PROTEIN YIDE-RELATED"/>
    <property type="match status" value="1"/>
</dbReference>
<evidence type="ECO:0000313" key="10">
    <source>
        <dbReference type="EMBL" id="GAA1798647.1"/>
    </source>
</evidence>
<feature type="transmembrane region" description="Helical" evidence="8">
    <location>
        <begin position="381"/>
        <end position="399"/>
    </location>
</feature>
<evidence type="ECO:0000256" key="5">
    <source>
        <dbReference type="ARBA" id="ARBA00022692"/>
    </source>
</evidence>
<keyword evidence="7 8" id="KW-0472">Membrane</keyword>
<dbReference type="Proteomes" id="UP001500218">
    <property type="component" value="Unassembled WGS sequence"/>
</dbReference>
<evidence type="ECO:0000256" key="1">
    <source>
        <dbReference type="ARBA" id="ARBA00004651"/>
    </source>
</evidence>
<comment type="caution">
    <text evidence="10">The sequence shown here is derived from an EMBL/GenBank/DDBJ whole genome shotgun (WGS) entry which is preliminary data.</text>
</comment>
<feature type="transmembrane region" description="Helical" evidence="8">
    <location>
        <begin position="355"/>
        <end position="375"/>
    </location>
</feature>
<feature type="transmembrane region" description="Helical" evidence="8">
    <location>
        <begin position="58"/>
        <end position="80"/>
    </location>
</feature>
<dbReference type="PROSITE" id="PS51202">
    <property type="entry name" value="RCK_C"/>
    <property type="match status" value="2"/>
</dbReference>
<feature type="transmembrane region" description="Helical" evidence="8">
    <location>
        <begin position="508"/>
        <end position="533"/>
    </location>
</feature>
<dbReference type="Pfam" id="PF06826">
    <property type="entry name" value="Asp-Al_Ex"/>
    <property type="match status" value="2"/>
</dbReference>
<name>A0ABN2LT20_9ACTN</name>
<feature type="transmembrane region" description="Helical" evidence="8">
    <location>
        <begin position="474"/>
        <end position="496"/>
    </location>
</feature>
<feature type="transmembrane region" description="Helical" evidence="8">
    <location>
        <begin position="6"/>
        <end position="24"/>
    </location>
</feature>
<feature type="transmembrane region" description="Helical" evidence="8">
    <location>
        <begin position="447"/>
        <end position="467"/>
    </location>
</feature>
<evidence type="ECO:0000256" key="3">
    <source>
        <dbReference type="ARBA" id="ARBA00022448"/>
    </source>
</evidence>
<dbReference type="InterPro" id="IPR036721">
    <property type="entry name" value="RCK_C_sf"/>
</dbReference>
<dbReference type="EMBL" id="BAAALT010000053">
    <property type="protein sequence ID" value="GAA1798647.1"/>
    <property type="molecule type" value="Genomic_DNA"/>
</dbReference>
<dbReference type="SUPFAM" id="SSF116726">
    <property type="entry name" value="TrkA C-terminal domain-like"/>
    <property type="match status" value="2"/>
</dbReference>
<feature type="domain" description="RCK C-terminal" evidence="9">
    <location>
        <begin position="180"/>
        <end position="260"/>
    </location>
</feature>
<dbReference type="InterPro" id="IPR050144">
    <property type="entry name" value="AAE_transporter"/>
</dbReference>
<organism evidence="10 11">
    <name type="scientific">Luedemannella flava</name>
    <dbReference type="NCBI Taxonomy" id="349316"/>
    <lineage>
        <taxon>Bacteria</taxon>
        <taxon>Bacillati</taxon>
        <taxon>Actinomycetota</taxon>
        <taxon>Actinomycetes</taxon>
        <taxon>Micromonosporales</taxon>
        <taxon>Micromonosporaceae</taxon>
        <taxon>Luedemannella</taxon>
    </lineage>
</organism>
<dbReference type="Gene3D" id="3.30.70.1450">
    <property type="entry name" value="Regulator of K+ conductance, C-terminal domain"/>
    <property type="match status" value="2"/>
</dbReference>
<gene>
    <name evidence="10" type="ORF">GCM10009682_20290</name>
</gene>
<evidence type="ECO:0000259" key="9">
    <source>
        <dbReference type="PROSITE" id="PS51202"/>
    </source>
</evidence>
<comment type="subcellular location">
    <subcellularLocation>
        <location evidence="1">Cell membrane</location>
        <topology evidence="1">Multi-pass membrane protein</topology>
    </subcellularLocation>
</comment>
<dbReference type="InterPro" id="IPR006037">
    <property type="entry name" value="RCK_C"/>
</dbReference>
<sequence>MIVDLLAENALLLLFVVAAGGYLFGRIRIAGFSFGVAGVLFAGIAAGAIDPRLRLPDIVYLLGLALFVYTIGLSTGPGFLPSLRRAGLRWNALALAAIVAMALAVVGVAVLLDLNGPLRAGFFTGVLTNTPALAAAVERLSGHAADLPVVAYSLAYPASVIACMLMIGILQRTWRVDHAAEAAKAGLAEEPLLTATARVRHPLTVDQVVEAYAGRAIIGRVRHDEQDRVAEPDQRLEPGDLVTIVGTPDAVAEATRMVGEARVEPLEAAHSTLAVRRIFLSNPRLIGMRVEQLCLADRYGAIVTRVRRGDTDLLASGDTVLELGDRIRVVAPRTRMKDVSRYFGDSYRELGEVNIASLSIGLCIGLLVGAISIPLPGGGHFSLGSAGGPLLAGLVLGARRRTGPLVWQLPASVNQPLRQMGLVLFLAGIGTRAGHAFAATITTGDGWLLLAVAFGLCLVMAASVLVVGHKLMKLPMGVTAGILAGLSTQPAVLAFASEQADNPLPELGYATVFPAAMISKIIIAQVLLSAFLVQAT</sequence>
<comment type="similarity">
    <text evidence="2">Belongs to the AAE transporter (TC 2.A.81) family.</text>
</comment>
<evidence type="ECO:0000256" key="8">
    <source>
        <dbReference type="SAM" id="Phobius"/>
    </source>
</evidence>
<keyword evidence="3" id="KW-0813">Transport</keyword>
<feature type="transmembrane region" description="Helical" evidence="8">
    <location>
        <begin position="420"/>
        <end position="441"/>
    </location>
</feature>
<dbReference type="NCBIfam" id="TIGR01625">
    <property type="entry name" value="YidE_YbjL_dupl"/>
    <property type="match status" value="2"/>
</dbReference>
<dbReference type="Pfam" id="PF02080">
    <property type="entry name" value="TrkA_C"/>
    <property type="match status" value="2"/>
</dbReference>
<evidence type="ECO:0000256" key="4">
    <source>
        <dbReference type="ARBA" id="ARBA00022475"/>
    </source>
</evidence>
<feature type="transmembrane region" description="Helical" evidence="8">
    <location>
        <begin position="149"/>
        <end position="170"/>
    </location>
</feature>
<proteinExistence type="inferred from homology"/>
<evidence type="ECO:0000256" key="2">
    <source>
        <dbReference type="ARBA" id="ARBA00009854"/>
    </source>
</evidence>
<keyword evidence="5 8" id="KW-0812">Transmembrane</keyword>
<evidence type="ECO:0000313" key="11">
    <source>
        <dbReference type="Proteomes" id="UP001500218"/>
    </source>
</evidence>
<evidence type="ECO:0000256" key="7">
    <source>
        <dbReference type="ARBA" id="ARBA00023136"/>
    </source>
</evidence>
<dbReference type="PANTHER" id="PTHR30445">
    <property type="entry name" value="K(+)_H(+) ANTIPORTER SUBUNIT KHTT"/>
    <property type="match status" value="1"/>
</dbReference>
<evidence type="ECO:0000256" key="6">
    <source>
        <dbReference type="ARBA" id="ARBA00022989"/>
    </source>
</evidence>
<keyword evidence="6 8" id="KW-1133">Transmembrane helix</keyword>
<keyword evidence="11" id="KW-1185">Reference proteome</keyword>
<protein>
    <submittedName>
        <fullName evidence="10">Aspartate:alanine exchanger family transporter</fullName>
    </submittedName>
</protein>
<dbReference type="InterPro" id="IPR006512">
    <property type="entry name" value="YidE_YbjL"/>
</dbReference>
<dbReference type="RefSeq" id="WP_344128737.1">
    <property type="nucleotide sequence ID" value="NZ_BAAALT010000053.1"/>
</dbReference>
<feature type="transmembrane region" description="Helical" evidence="8">
    <location>
        <begin position="92"/>
        <end position="112"/>
    </location>
</feature>
<keyword evidence="4" id="KW-1003">Cell membrane</keyword>
<feature type="domain" description="RCK C-terminal" evidence="9">
    <location>
        <begin position="261"/>
        <end position="345"/>
    </location>
</feature>
<accession>A0ABN2LT20</accession>